<evidence type="ECO:0000256" key="1">
    <source>
        <dbReference type="ARBA" id="ARBA00007572"/>
    </source>
</evidence>
<comment type="caution">
    <text evidence="7">The sequence shown here is derived from an EMBL/GenBank/DDBJ whole genome shotgun (WGS) entry which is preliminary data.</text>
</comment>
<dbReference type="PANTHER" id="PTHR45674">
    <property type="entry name" value="DNA LIGASE 1/3 FAMILY MEMBER"/>
    <property type="match status" value="1"/>
</dbReference>
<accession>A0ABN0XG25</accession>
<dbReference type="CDD" id="cd07971">
    <property type="entry name" value="OBF_DNA_ligase_LigD"/>
    <property type="match status" value="1"/>
</dbReference>
<dbReference type="Gene3D" id="2.40.50.140">
    <property type="entry name" value="Nucleic acid-binding proteins"/>
    <property type="match status" value="1"/>
</dbReference>
<comment type="similarity">
    <text evidence="1">Belongs to the ATP-dependent DNA ligase family.</text>
</comment>
<dbReference type="PROSITE" id="PS50160">
    <property type="entry name" value="DNA_LIGASE_A3"/>
    <property type="match status" value="1"/>
</dbReference>
<dbReference type="InterPro" id="IPR012340">
    <property type="entry name" value="NA-bd_OB-fold"/>
</dbReference>
<evidence type="ECO:0000256" key="4">
    <source>
        <dbReference type="ARBA" id="ARBA00034003"/>
    </source>
</evidence>
<protein>
    <recommendedName>
        <fullName evidence="2">DNA ligase (ATP)</fullName>
        <ecNumber evidence="2">6.5.1.1</ecNumber>
    </recommendedName>
</protein>
<feature type="domain" description="ATP-dependent DNA ligase family profile" evidence="6">
    <location>
        <begin position="113"/>
        <end position="240"/>
    </location>
</feature>
<dbReference type="SUPFAM" id="SSF56091">
    <property type="entry name" value="DNA ligase/mRNA capping enzyme, catalytic domain"/>
    <property type="match status" value="1"/>
</dbReference>
<evidence type="ECO:0000313" key="8">
    <source>
        <dbReference type="Proteomes" id="UP001501822"/>
    </source>
</evidence>
<comment type="catalytic activity">
    <reaction evidence="4">
        <text>ATP + (deoxyribonucleotide)n-3'-hydroxyl + 5'-phospho-(deoxyribonucleotide)m = (deoxyribonucleotide)n+m + AMP + diphosphate.</text>
        <dbReference type="EC" id="6.5.1.1"/>
    </reaction>
</comment>
<dbReference type="NCBIfam" id="TIGR02779">
    <property type="entry name" value="NHEJ_ligase_lig"/>
    <property type="match status" value="1"/>
</dbReference>
<organism evidence="7 8">
    <name type="scientific">Actinoallomurus spadix</name>
    <dbReference type="NCBI Taxonomy" id="79912"/>
    <lineage>
        <taxon>Bacteria</taxon>
        <taxon>Bacillati</taxon>
        <taxon>Actinomycetota</taxon>
        <taxon>Actinomycetes</taxon>
        <taxon>Streptosporangiales</taxon>
        <taxon>Thermomonosporaceae</taxon>
        <taxon>Actinoallomurus</taxon>
    </lineage>
</organism>
<dbReference type="CDD" id="cd07906">
    <property type="entry name" value="Adenylation_DNA_ligase_LigD_LigC"/>
    <property type="match status" value="1"/>
</dbReference>
<dbReference type="InterPro" id="IPR050191">
    <property type="entry name" value="ATP-dep_DNA_ligase"/>
</dbReference>
<gene>
    <name evidence="7" type="ORF">GCM10010151_61220</name>
</gene>
<evidence type="ECO:0000256" key="2">
    <source>
        <dbReference type="ARBA" id="ARBA00012727"/>
    </source>
</evidence>
<dbReference type="Pfam" id="PF04679">
    <property type="entry name" value="DNA_ligase_A_C"/>
    <property type="match status" value="1"/>
</dbReference>
<name>A0ABN0XG25_9ACTN</name>
<keyword evidence="8" id="KW-1185">Reference proteome</keyword>
<dbReference type="SUPFAM" id="SSF50249">
    <property type="entry name" value="Nucleic acid-binding proteins"/>
    <property type="match status" value="1"/>
</dbReference>
<dbReference type="Pfam" id="PF01068">
    <property type="entry name" value="DNA_ligase_A_M"/>
    <property type="match status" value="1"/>
</dbReference>
<evidence type="ECO:0000313" key="7">
    <source>
        <dbReference type="EMBL" id="GAA0362931.1"/>
    </source>
</evidence>
<sequence>MGRNDRMGDPMPSDVQPMLATPGGLPDDADRWGLELKWDGVRAMVYVSGGRVRAAGRRGLDATHRYPELQVLADLLPGQAAVVDGEVVAFDERGLPSFQRLQHRMHVEHPDPMLARRVPVHFIAFDLLYLDGYLLYDLPYRDRRALLDELELAAGPVEAPPYLPGTAVDQVDELLAYTREQGLEGLIAKRLDSPYRPGRRVDHWRKIKNFRTQEVVIGGWKPGQGRREGGVGSLLLGVYDDGGLRFVGHVGTGFTDAALDDLHKIITPLERSTSPYATEIPREYARAAHWVEPWLVGEVEFARWTLDGMLLHASWRGLRPDVDPGEVRAEP</sequence>
<reference evidence="7 8" key="1">
    <citation type="journal article" date="2019" name="Int. J. Syst. Evol. Microbiol.">
        <title>The Global Catalogue of Microorganisms (GCM) 10K type strain sequencing project: providing services to taxonomists for standard genome sequencing and annotation.</title>
        <authorList>
            <consortium name="The Broad Institute Genomics Platform"/>
            <consortium name="The Broad Institute Genome Sequencing Center for Infectious Disease"/>
            <person name="Wu L."/>
            <person name="Ma J."/>
        </authorList>
    </citation>
    <scope>NUCLEOTIDE SEQUENCE [LARGE SCALE GENOMIC DNA]</scope>
    <source>
        <strain evidence="7 8">JCM 3146</strain>
    </source>
</reference>
<dbReference type="EMBL" id="BAAABM010000056">
    <property type="protein sequence ID" value="GAA0362931.1"/>
    <property type="molecule type" value="Genomic_DNA"/>
</dbReference>
<dbReference type="InterPro" id="IPR012310">
    <property type="entry name" value="DNA_ligase_ATP-dep_cent"/>
</dbReference>
<feature type="region of interest" description="Disordered" evidence="5">
    <location>
        <begin position="1"/>
        <end position="25"/>
    </location>
</feature>
<dbReference type="EC" id="6.5.1.1" evidence="2"/>
<proteinExistence type="inferred from homology"/>
<dbReference type="PANTHER" id="PTHR45674:SF4">
    <property type="entry name" value="DNA LIGASE 1"/>
    <property type="match status" value="1"/>
</dbReference>
<evidence type="ECO:0000256" key="5">
    <source>
        <dbReference type="SAM" id="MobiDB-lite"/>
    </source>
</evidence>
<keyword evidence="3" id="KW-0436">Ligase</keyword>
<dbReference type="Gene3D" id="3.30.470.30">
    <property type="entry name" value="DNA ligase/mRNA capping enzyme"/>
    <property type="match status" value="1"/>
</dbReference>
<dbReference type="Gene3D" id="3.30.1490.70">
    <property type="match status" value="1"/>
</dbReference>
<dbReference type="InterPro" id="IPR012309">
    <property type="entry name" value="DNA_ligase_ATP-dep_C"/>
</dbReference>
<dbReference type="InterPro" id="IPR014146">
    <property type="entry name" value="LigD_ligase_dom"/>
</dbReference>
<evidence type="ECO:0000256" key="3">
    <source>
        <dbReference type="ARBA" id="ARBA00022598"/>
    </source>
</evidence>
<dbReference type="Proteomes" id="UP001501822">
    <property type="component" value="Unassembled WGS sequence"/>
</dbReference>
<evidence type="ECO:0000259" key="6">
    <source>
        <dbReference type="PROSITE" id="PS50160"/>
    </source>
</evidence>